<feature type="region of interest" description="Disordered" evidence="1">
    <location>
        <begin position="229"/>
        <end position="257"/>
    </location>
</feature>
<reference evidence="2 3" key="1">
    <citation type="journal article" date="2022" name="Nat. Microbiol.">
        <title>The microbiome of a bacterivorous marine choanoflagellate contains a resource-demanding obligate bacterial associate.</title>
        <authorList>
            <person name="Needham D.M."/>
            <person name="Poirier C."/>
            <person name="Bachy C."/>
            <person name="George E.E."/>
            <person name="Wilken S."/>
            <person name="Yung C.C.M."/>
            <person name="Limardo A.J."/>
            <person name="Morando M."/>
            <person name="Sudek L."/>
            <person name="Malmstrom R.R."/>
            <person name="Keeling P.J."/>
            <person name="Santoro A.E."/>
            <person name="Worden A.Z."/>
        </authorList>
    </citation>
    <scope>NUCLEOTIDE SEQUENCE [LARGE SCALE GENOMIC DNA]</scope>
    <source>
        <strain evidence="2 3">Comchoano-1</strain>
    </source>
</reference>
<feature type="compositionally biased region" description="Basic and acidic residues" evidence="1">
    <location>
        <begin position="243"/>
        <end position="257"/>
    </location>
</feature>
<dbReference type="EMBL" id="CP092900">
    <property type="protein sequence ID" value="UTC24641.1"/>
    <property type="molecule type" value="Genomic_DNA"/>
</dbReference>
<protein>
    <submittedName>
        <fullName evidence="2">Uncharacterized protein</fullName>
    </submittedName>
</protein>
<dbReference type="Proteomes" id="UP001055955">
    <property type="component" value="Chromosome"/>
</dbReference>
<feature type="region of interest" description="Disordered" evidence="1">
    <location>
        <begin position="136"/>
        <end position="157"/>
    </location>
</feature>
<dbReference type="RefSeq" id="WP_258568426.1">
    <property type="nucleotide sequence ID" value="NZ_CP092900.1"/>
</dbReference>
<keyword evidence="3" id="KW-1185">Reference proteome</keyword>
<evidence type="ECO:0000313" key="2">
    <source>
        <dbReference type="EMBL" id="UTC24641.1"/>
    </source>
</evidence>
<name>A0ABY5DLH1_9GAMM</name>
<organism evidence="2 3">
    <name type="scientific">Candidatus Comchoanobacter bicostacola</name>
    <dbReference type="NCBI Taxonomy" id="2919598"/>
    <lineage>
        <taxon>Bacteria</taxon>
        <taxon>Pseudomonadati</taxon>
        <taxon>Pseudomonadota</taxon>
        <taxon>Gammaproteobacteria</taxon>
        <taxon>Candidatus Comchoanobacterales</taxon>
        <taxon>Candidatus Comchoanobacteraceae</taxon>
        <taxon>Candidatus Comchoanobacter</taxon>
    </lineage>
</organism>
<evidence type="ECO:0000313" key="3">
    <source>
        <dbReference type="Proteomes" id="UP001055955"/>
    </source>
</evidence>
<proteinExistence type="predicted"/>
<sequence length="257" mass="29140">MTNEEILQKLKIEAELETKDHVVHLKDGRLALGCPNLFVVLRYRYQKDKSYVDSSEFADAIAESETGLGNRSDHKILESTLEMLIESIKTGLSLKRIDEATIGKIYDSEDFMKELNNDLYDKSRITIDRGVKVENPSEKAAAEEKADSKLLREASEKEQQAIREGSKVIIPDRGTDFYEMISKRMPFLTKVIHFIKSLFTKETMKDLEEHWVNGYVHANQLTKDALKDQLKDSGKGASSIGAEVKESLEEKESPKGP</sequence>
<accession>A0ABY5DLH1</accession>
<gene>
    <name evidence="2" type="ORF">MMH89_00475</name>
</gene>
<evidence type="ECO:0000256" key="1">
    <source>
        <dbReference type="SAM" id="MobiDB-lite"/>
    </source>
</evidence>